<dbReference type="Proteomes" id="UP000317178">
    <property type="component" value="Chromosome"/>
</dbReference>
<dbReference type="RefSeq" id="WP_144992288.1">
    <property type="nucleotide sequence ID" value="NZ_CP036281.1"/>
</dbReference>
<dbReference type="Gene3D" id="1.25.10.10">
    <property type="entry name" value="Leucine-rich Repeat Variant"/>
    <property type="match status" value="1"/>
</dbReference>
<keyword evidence="1 4" id="KW-0349">Heme</keyword>
<reference evidence="6 7" key="1">
    <citation type="submission" date="2019-02" db="EMBL/GenBank/DDBJ databases">
        <title>Deep-cultivation of Planctomycetes and their phenomic and genomic characterization uncovers novel biology.</title>
        <authorList>
            <person name="Wiegand S."/>
            <person name="Jogler M."/>
            <person name="Boedeker C."/>
            <person name="Pinto D."/>
            <person name="Vollmers J."/>
            <person name="Rivas-Marin E."/>
            <person name="Kohn T."/>
            <person name="Peeters S.H."/>
            <person name="Heuer A."/>
            <person name="Rast P."/>
            <person name="Oberbeckmann S."/>
            <person name="Bunk B."/>
            <person name="Jeske O."/>
            <person name="Meyerdierks A."/>
            <person name="Storesund J.E."/>
            <person name="Kallscheuer N."/>
            <person name="Luecker S."/>
            <person name="Lage O.M."/>
            <person name="Pohl T."/>
            <person name="Merkel B.J."/>
            <person name="Hornburger P."/>
            <person name="Mueller R.-W."/>
            <person name="Bruemmer F."/>
            <person name="Labrenz M."/>
            <person name="Spormann A.M."/>
            <person name="Op den Camp H."/>
            <person name="Overmann J."/>
            <person name="Amann R."/>
            <person name="Jetten M.S.M."/>
            <person name="Mascher T."/>
            <person name="Medema M.H."/>
            <person name="Devos D.P."/>
            <person name="Kaster A.-K."/>
            <person name="Ovreas L."/>
            <person name="Rohde M."/>
            <person name="Galperin M.Y."/>
            <person name="Jogler C."/>
        </authorList>
    </citation>
    <scope>NUCLEOTIDE SEQUENCE [LARGE SCALE GENOMIC DNA]</scope>
    <source>
        <strain evidence="6 7">Pla110</strain>
    </source>
</reference>
<keyword evidence="2 4" id="KW-0479">Metal-binding</keyword>
<dbReference type="SUPFAM" id="SSF48371">
    <property type="entry name" value="ARM repeat"/>
    <property type="match status" value="1"/>
</dbReference>
<proteinExistence type="predicted"/>
<dbReference type="InterPro" id="IPR055557">
    <property type="entry name" value="DUF7133"/>
</dbReference>
<dbReference type="Gene3D" id="2.120.10.30">
    <property type="entry name" value="TolB, C-terminal domain"/>
    <property type="match status" value="1"/>
</dbReference>
<dbReference type="Pfam" id="PF23500">
    <property type="entry name" value="DUF7133"/>
    <property type="match status" value="1"/>
</dbReference>
<evidence type="ECO:0000259" key="5">
    <source>
        <dbReference type="PROSITE" id="PS51007"/>
    </source>
</evidence>
<dbReference type="InterPro" id="IPR016024">
    <property type="entry name" value="ARM-type_fold"/>
</dbReference>
<dbReference type="InterPro" id="IPR036909">
    <property type="entry name" value="Cyt_c-like_dom_sf"/>
</dbReference>
<protein>
    <recommendedName>
        <fullName evidence="5">Cytochrome c domain-containing protein</fullName>
    </recommendedName>
</protein>
<evidence type="ECO:0000313" key="7">
    <source>
        <dbReference type="Proteomes" id="UP000317178"/>
    </source>
</evidence>
<keyword evidence="3 4" id="KW-0408">Iron</keyword>
<dbReference type="PROSITE" id="PS51007">
    <property type="entry name" value="CYTC"/>
    <property type="match status" value="1"/>
</dbReference>
<dbReference type="Gene3D" id="1.10.760.10">
    <property type="entry name" value="Cytochrome c-like domain"/>
    <property type="match status" value="1"/>
</dbReference>
<dbReference type="GO" id="GO:0046872">
    <property type="term" value="F:metal ion binding"/>
    <property type="evidence" value="ECO:0007669"/>
    <property type="project" value="UniProtKB-KW"/>
</dbReference>
<dbReference type="InterPro" id="IPR011989">
    <property type="entry name" value="ARM-like"/>
</dbReference>
<dbReference type="InterPro" id="IPR013428">
    <property type="entry name" value="Membrane-bound_put_N"/>
</dbReference>
<dbReference type="AlphaFoldDB" id="A0A518CGY6"/>
<dbReference type="SUPFAM" id="SSF50952">
    <property type="entry name" value="Soluble quinoprotein glucose dehydrogenase"/>
    <property type="match status" value="1"/>
</dbReference>
<dbReference type="GO" id="GO:0020037">
    <property type="term" value="F:heme binding"/>
    <property type="evidence" value="ECO:0007669"/>
    <property type="project" value="InterPro"/>
</dbReference>
<evidence type="ECO:0000256" key="1">
    <source>
        <dbReference type="ARBA" id="ARBA00022617"/>
    </source>
</evidence>
<dbReference type="NCBIfam" id="TIGR02604">
    <property type="entry name" value="Piru_Ver_Nterm"/>
    <property type="match status" value="1"/>
</dbReference>
<dbReference type="InterPro" id="IPR011042">
    <property type="entry name" value="6-blade_b-propeller_TolB-like"/>
</dbReference>
<dbReference type="OrthoDB" id="232040at2"/>
<feature type="domain" description="Cytochrome c" evidence="5">
    <location>
        <begin position="872"/>
        <end position="1008"/>
    </location>
</feature>
<dbReference type="InterPro" id="IPR009056">
    <property type="entry name" value="Cyt_c-like_dom"/>
</dbReference>
<evidence type="ECO:0000313" key="6">
    <source>
        <dbReference type="EMBL" id="QDU78487.1"/>
    </source>
</evidence>
<evidence type="ECO:0000256" key="2">
    <source>
        <dbReference type="ARBA" id="ARBA00022723"/>
    </source>
</evidence>
<keyword evidence="7" id="KW-1185">Reference proteome</keyword>
<accession>A0A518CGY6</accession>
<evidence type="ECO:0000256" key="3">
    <source>
        <dbReference type="ARBA" id="ARBA00023004"/>
    </source>
</evidence>
<dbReference type="GO" id="GO:0009055">
    <property type="term" value="F:electron transfer activity"/>
    <property type="evidence" value="ECO:0007669"/>
    <property type="project" value="InterPro"/>
</dbReference>
<sequence length="1011" mass="112740">MKSFPTLLFSITLCCISSFSTSLRAEKEPDRLAKNAIEGLEIADGLEASLFVSEPEMLSPTNIDIDAYGRVWVCEVVNYRRRNGERPEGDRILIFEDEDGDGKADSKKVFYQGRDIDTAMGICVLGNRVIVSVAPYVFILIDDDGDDKADRKQVLFSQTGQPQHDHSNHAFLFGPDGKLYWNFGNTGQAVHDAEGNPVISKEGHAVVDNRQPYIGGMVFRCDLDGSNFEVVGHNFRNNYEVTVDSFGTLWQSDNDDDGNQGVRINYVMQHGNFGYRDEITGAGWRDPRVGMAEEVPLRHWHLNDPGVVPNLLQTGGGSPTGICFYEGKLLPEVFQNEIIHTDAGPNIVRAYPVENDGAGYSAEIVNIMEGTRDKWFRPSDVCVAPDGSLIVADWYDPGVGGHHMGDIAKGRLFRIAPPESPYHSSEFDVSTPEGATEALKSPNAARRYLAWTALHEMQRDAETTLVALSQDENPRFQARAYWLLAKIDGRAQQTIDEMSQEENSDLRVQSLRVALQTDVDVVALIGQLINDPSPQVRRECALSLRDIPQNVKAPLWAKLALQHDGEDRWYLEALGIGAADSWDACLSAWLEEVGDKWNSPSNRDIVWRSRAQQTAGMLAKLLRDADVPNETVPRYLRAFDFLPQEDKSEVLLDLALSSNPEDRSARTNLIVQEALSRLPSYDLVREQNKEVEFSEALNRLRGSAAYVELVSRYGLKDRYPELIEIATADPQSSLSVKAILTLLEAKQNEVIREALYSMEPEQAEKLIQVIGNSQHGGSVAVFNKYIEDDEVDLSLRRLATGQLGKSKYGAEQLLKRINEKKLSKKLMVSAEAALLRSADQNIRNAAIKLFPQAPSRNNKPLPPIQELVKREGNVAKGRLVFNDVGTCIKCHQVHGFGKEVGPALTEIGSKLSREAMYEAILFPSAGISHNYESYTIIDDDGNIYSGVLTSITDEEITFKNVDGISRTIKQENIDELIKQDISLMPADMQKIMTEEELVDLVEYMSTLKKEQ</sequence>
<dbReference type="EMBL" id="CP036281">
    <property type="protein sequence ID" value="QDU78487.1"/>
    <property type="molecule type" value="Genomic_DNA"/>
</dbReference>
<dbReference type="PANTHER" id="PTHR33546">
    <property type="entry name" value="LARGE, MULTIFUNCTIONAL SECRETED PROTEIN-RELATED"/>
    <property type="match status" value="1"/>
</dbReference>
<dbReference type="KEGG" id="plon:Pla110_01910"/>
<dbReference type="PANTHER" id="PTHR33546:SF1">
    <property type="entry name" value="LARGE, MULTIFUNCTIONAL SECRETED PROTEIN"/>
    <property type="match status" value="1"/>
</dbReference>
<dbReference type="SUPFAM" id="SSF46626">
    <property type="entry name" value="Cytochrome c"/>
    <property type="match status" value="1"/>
</dbReference>
<name>A0A518CGY6_9PLAN</name>
<dbReference type="InterPro" id="IPR013427">
    <property type="entry name" value="Haem-bd_dom_put"/>
</dbReference>
<organism evidence="6 7">
    <name type="scientific">Polystyrenella longa</name>
    <dbReference type="NCBI Taxonomy" id="2528007"/>
    <lineage>
        <taxon>Bacteria</taxon>
        <taxon>Pseudomonadati</taxon>
        <taxon>Planctomycetota</taxon>
        <taxon>Planctomycetia</taxon>
        <taxon>Planctomycetales</taxon>
        <taxon>Planctomycetaceae</taxon>
        <taxon>Polystyrenella</taxon>
    </lineage>
</organism>
<evidence type="ECO:0000256" key="4">
    <source>
        <dbReference type="PROSITE-ProRule" id="PRU00433"/>
    </source>
</evidence>
<gene>
    <name evidence="6" type="ORF">Pla110_01910</name>
</gene>
<dbReference type="NCBIfam" id="TIGR02603">
    <property type="entry name" value="CxxCH_TIGR02603"/>
    <property type="match status" value="1"/>
</dbReference>
<dbReference type="InterPro" id="IPR011041">
    <property type="entry name" value="Quinoprot_gluc/sorb_DH_b-prop"/>
</dbReference>